<dbReference type="InterPro" id="IPR003959">
    <property type="entry name" value="ATPase_AAA_core"/>
</dbReference>
<dbReference type="Gene3D" id="3.40.50.300">
    <property type="entry name" value="P-loop containing nucleotide triphosphate hydrolases"/>
    <property type="match status" value="1"/>
</dbReference>
<reference evidence="2 3" key="1">
    <citation type="submission" date="2019-08" db="EMBL/GenBank/DDBJ databases">
        <authorList>
            <person name="Alioto T."/>
            <person name="Alioto T."/>
            <person name="Gomez Garrido J."/>
        </authorList>
    </citation>
    <scope>NUCLEOTIDE SEQUENCE [LARGE SCALE GENOMIC DNA]</scope>
</reference>
<dbReference type="GO" id="GO:0061860">
    <property type="term" value="F:DNA clamp unloader activity"/>
    <property type="evidence" value="ECO:0007669"/>
    <property type="project" value="TreeGrafter"/>
</dbReference>
<dbReference type="GO" id="GO:0005524">
    <property type="term" value="F:ATP binding"/>
    <property type="evidence" value="ECO:0007669"/>
    <property type="project" value="InterPro"/>
</dbReference>
<organism evidence="2 3">
    <name type="scientific">Cinara cedri</name>
    <dbReference type="NCBI Taxonomy" id="506608"/>
    <lineage>
        <taxon>Eukaryota</taxon>
        <taxon>Metazoa</taxon>
        <taxon>Ecdysozoa</taxon>
        <taxon>Arthropoda</taxon>
        <taxon>Hexapoda</taxon>
        <taxon>Insecta</taxon>
        <taxon>Pterygota</taxon>
        <taxon>Neoptera</taxon>
        <taxon>Paraneoptera</taxon>
        <taxon>Hemiptera</taxon>
        <taxon>Sternorrhyncha</taxon>
        <taxon>Aphidomorpha</taxon>
        <taxon>Aphidoidea</taxon>
        <taxon>Aphididae</taxon>
        <taxon>Lachninae</taxon>
        <taxon>Cinara</taxon>
    </lineage>
</organism>
<accession>A0A5E4MZJ8</accession>
<name>A0A5E4MZJ8_9HEMI</name>
<sequence length="728" mass="84250">MAYRSSKRFSDDILLDTKKKKKKISNEKCNLIKDDVTEEKTAIVCDGHSRQKKAFFAYFGKTLDDGKKSSANSNNNDTNEAKLMNKKLNTLINDSEVQMEIDKNKKKLNRKKSIEFNFNKDCFMKENTNLPYVSSFFEELGYFPKISHTNWLAPFKKSDLMLSLNEEMLYNDGIKNSTILFQSSSSKTERLVLEPHHMEINLPYMITCLKKSTPNFPVSHFHKYMKKKCLLAKQSTTNIEPLWIDKYKPMCEEEVLGNSELVKRLKKWLKPIKEKSKKCKTYDSDDNYVFASDGDSDSNSKVQVHHNLAILLGPSGCGKTSAVYAVANELNANVIELNASCNRNGKRIITDLMEATQSHAVEKNCLFNMIKEKSKKHKNLKGKKEMNEKMTIILIEDADILFENHDDGYLSAISTLATDSKRPFILTANDSFSNNLLKFFVSSKMVLNFVYPPKQHLNCFLQLMALNEGVIMSEDEIKTFIHPLKPDVRQSTLQLQYILNTGEIANRTLNNTYIRCINSAWWNWPYVLGYDSINIENDKQAKCNINMATICENLDVLSKLNLINAKTQSCNFLDPQPFWHHIAIRDSSSLIETNHWSDNTVQLSTDIFDWIYNHINTRDYNCDKLYPTPEDLSHRQRMWNISNDLVEQIGLDFCNRKNETCFDYMATIRSLSKNQQVNQPFSNLRQSKMFSYLRRINIEVDSNELKHFCDSFQSNSNCYQPVNQSDQL</sequence>
<dbReference type="SMART" id="SM00382">
    <property type="entry name" value="AAA"/>
    <property type="match status" value="1"/>
</dbReference>
<evidence type="ECO:0000313" key="2">
    <source>
        <dbReference type="EMBL" id="VVC37804.1"/>
    </source>
</evidence>
<dbReference type="InterPro" id="IPR027417">
    <property type="entry name" value="P-loop_NTPase"/>
</dbReference>
<keyword evidence="3" id="KW-1185">Reference proteome</keyword>
<dbReference type="SUPFAM" id="SSF52540">
    <property type="entry name" value="P-loop containing nucleoside triphosphate hydrolases"/>
    <property type="match status" value="1"/>
</dbReference>
<dbReference type="InterPro" id="IPR003593">
    <property type="entry name" value="AAA+_ATPase"/>
</dbReference>
<evidence type="ECO:0000313" key="3">
    <source>
        <dbReference type="Proteomes" id="UP000325440"/>
    </source>
</evidence>
<protein>
    <submittedName>
        <fullName evidence="2">ATPase, AAA-type, core,AAA+ ATPase domain,P-loop containing nucleoside triphosphate hydrolase</fullName>
    </submittedName>
</protein>
<proteinExistence type="predicted"/>
<dbReference type="PANTHER" id="PTHR23389:SF21">
    <property type="entry name" value="ATPASE FAMILY AAA DOMAIN-CONTAINING PROTEIN 5"/>
    <property type="match status" value="1"/>
</dbReference>
<dbReference type="Proteomes" id="UP000325440">
    <property type="component" value="Unassembled WGS sequence"/>
</dbReference>
<dbReference type="Pfam" id="PF00004">
    <property type="entry name" value="AAA"/>
    <property type="match status" value="1"/>
</dbReference>
<dbReference type="AlphaFoldDB" id="A0A5E4MZJ8"/>
<keyword evidence="2" id="KW-0378">Hydrolase</keyword>
<dbReference type="GO" id="GO:0005634">
    <property type="term" value="C:nucleus"/>
    <property type="evidence" value="ECO:0007669"/>
    <property type="project" value="TreeGrafter"/>
</dbReference>
<gene>
    <name evidence="2" type="ORF">CINCED_3A009021</name>
</gene>
<feature type="domain" description="AAA+ ATPase" evidence="1">
    <location>
        <begin position="305"/>
        <end position="453"/>
    </location>
</feature>
<dbReference type="EMBL" id="CABPRJ010001455">
    <property type="protein sequence ID" value="VVC37804.1"/>
    <property type="molecule type" value="Genomic_DNA"/>
</dbReference>
<dbReference type="PANTHER" id="PTHR23389">
    <property type="entry name" value="CHROMOSOME TRANSMISSION FIDELITY FACTOR 18"/>
    <property type="match status" value="1"/>
</dbReference>
<dbReference type="GO" id="GO:0016887">
    <property type="term" value="F:ATP hydrolysis activity"/>
    <property type="evidence" value="ECO:0007669"/>
    <property type="project" value="InterPro"/>
</dbReference>
<evidence type="ECO:0000259" key="1">
    <source>
        <dbReference type="SMART" id="SM00382"/>
    </source>
</evidence>
<dbReference type="OrthoDB" id="9996895at2759"/>
<dbReference type="GO" id="GO:0003677">
    <property type="term" value="F:DNA binding"/>
    <property type="evidence" value="ECO:0007669"/>
    <property type="project" value="TreeGrafter"/>
</dbReference>